<accession>A0A1R3HPH6</accession>
<dbReference type="EMBL" id="AWWV01011448">
    <property type="protein sequence ID" value="OMO72306.1"/>
    <property type="molecule type" value="Genomic_DNA"/>
</dbReference>
<evidence type="ECO:0000313" key="2">
    <source>
        <dbReference type="Proteomes" id="UP000188268"/>
    </source>
</evidence>
<keyword evidence="2" id="KW-1185">Reference proteome</keyword>
<proteinExistence type="predicted"/>
<protein>
    <submittedName>
        <fullName evidence="1">Uncharacterized protein</fullName>
    </submittedName>
</protein>
<dbReference type="Proteomes" id="UP000188268">
    <property type="component" value="Unassembled WGS sequence"/>
</dbReference>
<comment type="caution">
    <text evidence="1">The sequence shown here is derived from an EMBL/GenBank/DDBJ whole genome shotgun (WGS) entry which is preliminary data.</text>
</comment>
<sequence>MPYDFGTNRFCASIQSYEDEDQRSHSRRPTREAYVREGCWSVIALFATAPHHCIIAISLSAQNLSLTIDD</sequence>
<gene>
    <name evidence="1" type="ORF">CCACVL1_17858</name>
</gene>
<dbReference type="AlphaFoldDB" id="A0A1R3HPH6"/>
<dbReference type="Gramene" id="OMO72306">
    <property type="protein sequence ID" value="OMO72306"/>
    <property type="gene ID" value="CCACVL1_17858"/>
</dbReference>
<reference evidence="1 2" key="1">
    <citation type="submission" date="2013-09" db="EMBL/GenBank/DDBJ databases">
        <title>Corchorus capsularis genome sequencing.</title>
        <authorList>
            <person name="Alam M."/>
            <person name="Haque M.S."/>
            <person name="Islam M.S."/>
            <person name="Emdad E.M."/>
            <person name="Islam M.M."/>
            <person name="Ahmed B."/>
            <person name="Halim A."/>
            <person name="Hossen Q.M.M."/>
            <person name="Hossain M.Z."/>
            <person name="Ahmed R."/>
            <person name="Khan M.M."/>
            <person name="Islam R."/>
            <person name="Rashid M.M."/>
            <person name="Khan S.A."/>
            <person name="Rahman M.S."/>
            <person name="Alam M."/>
        </authorList>
    </citation>
    <scope>NUCLEOTIDE SEQUENCE [LARGE SCALE GENOMIC DNA]</scope>
    <source>
        <strain evidence="2">cv. CVL-1</strain>
        <tissue evidence="1">Whole seedling</tissue>
    </source>
</reference>
<organism evidence="1 2">
    <name type="scientific">Corchorus capsularis</name>
    <name type="common">Jute</name>
    <dbReference type="NCBI Taxonomy" id="210143"/>
    <lineage>
        <taxon>Eukaryota</taxon>
        <taxon>Viridiplantae</taxon>
        <taxon>Streptophyta</taxon>
        <taxon>Embryophyta</taxon>
        <taxon>Tracheophyta</taxon>
        <taxon>Spermatophyta</taxon>
        <taxon>Magnoliopsida</taxon>
        <taxon>eudicotyledons</taxon>
        <taxon>Gunneridae</taxon>
        <taxon>Pentapetalae</taxon>
        <taxon>rosids</taxon>
        <taxon>malvids</taxon>
        <taxon>Malvales</taxon>
        <taxon>Malvaceae</taxon>
        <taxon>Grewioideae</taxon>
        <taxon>Apeibeae</taxon>
        <taxon>Corchorus</taxon>
    </lineage>
</organism>
<name>A0A1R3HPH6_COCAP</name>
<evidence type="ECO:0000313" key="1">
    <source>
        <dbReference type="EMBL" id="OMO72306.1"/>
    </source>
</evidence>